<evidence type="ECO:0000313" key="3">
    <source>
        <dbReference type="Proteomes" id="UP001519345"/>
    </source>
</evidence>
<gene>
    <name evidence="2" type="ORF">J2Z83_002481</name>
</gene>
<dbReference type="EMBL" id="JAGGKX010000012">
    <property type="protein sequence ID" value="MBP1970363.1"/>
    <property type="molecule type" value="Genomic_DNA"/>
</dbReference>
<dbReference type="Proteomes" id="UP001519345">
    <property type="component" value="Unassembled WGS sequence"/>
</dbReference>
<proteinExistence type="predicted"/>
<reference evidence="2 3" key="1">
    <citation type="submission" date="2021-03" db="EMBL/GenBank/DDBJ databases">
        <title>Genomic Encyclopedia of Type Strains, Phase IV (KMG-IV): sequencing the most valuable type-strain genomes for metagenomic binning, comparative biology and taxonomic classification.</title>
        <authorList>
            <person name="Goeker M."/>
        </authorList>
    </citation>
    <scope>NUCLEOTIDE SEQUENCE [LARGE SCALE GENOMIC DNA]</scope>
    <source>
        <strain evidence="2 3">DSM 25609</strain>
    </source>
</reference>
<keyword evidence="3" id="KW-1185">Reference proteome</keyword>
<keyword evidence="1" id="KW-0812">Transmembrane</keyword>
<name>A0ABS4IHD5_9BACI</name>
<protein>
    <submittedName>
        <fullName evidence="2">Cobalt transporter CbtA</fullName>
    </submittedName>
</protein>
<evidence type="ECO:0000256" key="1">
    <source>
        <dbReference type="SAM" id="Phobius"/>
    </source>
</evidence>
<feature type="transmembrane region" description="Helical" evidence="1">
    <location>
        <begin position="37"/>
        <end position="56"/>
    </location>
</feature>
<sequence length="70" mass="7928">MKEVQISMIWILLVISLFFGISLIVKAKSKPYKIIGYILTVVVFLFLIVVILNIGVGSNEEIIEDDFLIN</sequence>
<keyword evidence="1" id="KW-0472">Membrane</keyword>
<keyword evidence="1" id="KW-1133">Transmembrane helix</keyword>
<evidence type="ECO:0000313" key="2">
    <source>
        <dbReference type="EMBL" id="MBP1970363.1"/>
    </source>
</evidence>
<accession>A0ABS4IHD5</accession>
<feature type="transmembrane region" description="Helical" evidence="1">
    <location>
        <begin position="6"/>
        <end position="25"/>
    </location>
</feature>
<comment type="caution">
    <text evidence="2">The sequence shown here is derived from an EMBL/GenBank/DDBJ whole genome shotgun (WGS) entry which is preliminary data.</text>
</comment>
<organism evidence="2 3">
    <name type="scientific">Virgibacillus natechei</name>
    <dbReference type="NCBI Taxonomy" id="1216297"/>
    <lineage>
        <taxon>Bacteria</taxon>
        <taxon>Bacillati</taxon>
        <taxon>Bacillota</taxon>
        <taxon>Bacilli</taxon>
        <taxon>Bacillales</taxon>
        <taxon>Bacillaceae</taxon>
        <taxon>Virgibacillus</taxon>
    </lineage>
</organism>